<organism evidence="1 2">
    <name type="scientific">Nonomuraea jabiensis</name>
    <dbReference type="NCBI Taxonomy" id="882448"/>
    <lineage>
        <taxon>Bacteria</taxon>
        <taxon>Bacillati</taxon>
        <taxon>Actinomycetota</taxon>
        <taxon>Actinomycetes</taxon>
        <taxon>Streptosporangiales</taxon>
        <taxon>Streptosporangiaceae</taxon>
        <taxon>Nonomuraea</taxon>
    </lineage>
</organism>
<name>A0A7W9FY44_9ACTN</name>
<keyword evidence="2" id="KW-1185">Reference proteome</keyword>
<sequence>MMSMLQACGAGRTGTPGEITNVVAFLTGPDGFGERDRVGVDAGSVARSLH</sequence>
<evidence type="ECO:0000313" key="1">
    <source>
        <dbReference type="EMBL" id="MBB5773663.1"/>
    </source>
</evidence>
<comment type="caution">
    <text evidence="1">The sequence shown here is derived from an EMBL/GenBank/DDBJ whole genome shotgun (WGS) entry which is preliminary data.</text>
</comment>
<dbReference type="Proteomes" id="UP000579153">
    <property type="component" value="Unassembled WGS sequence"/>
</dbReference>
<dbReference type="RefSeq" id="WP_221519138.1">
    <property type="nucleotide sequence ID" value="NZ_JACHMB010000001.1"/>
</dbReference>
<dbReference type="AlphaFoldDB" id="A0A7W9FY44"/>
<accession>A0A7W9FY44</accession>
<proteinExistence type="predicted"/>
<protein>
    <submittedName>
        <fullName evidence="1">Uncharacterized protein</fullName>
    </submittedName>
</protein>
<dbReference type="EMBL" id="JACHMB010000001">
    <property type="protein sequence ID" value="MBB5773663.1"/>
    <property type="molecule type" value="Genomic_DNA"/>
</dbReference>
<gene>
    <name evidence="1" type="ORF">HD596_000419</name>
</gene>
<reference evidence="1 2" key="1">
    <citation type="submission" date="2020-08" db="EMBL/GenBank/DDBJ databases">
        <title>Sequencing the genomes of 1000 actinobacteria strains.</title>
        <authorList>
            <person name="Klenk H.-P."/>
        </authorList>
    </citation>
    <scope>NUCLEOTIDE SEQUENCE [LARGE SCALE GENOMIC DNA]</scope>
    <source>
        <strain evidence="1 2">DSM 45507</strain>
    </source>
</reference>
<evidence type="ECO:0000313" key="2">
    <source>
        <dbReference type="Proteomes" id="UP000579153"/>
    </source>
</evidence>